<dbReference type="PANTHER" id="PTHR30290">
    <property type="entry name" value="PERIPLASMIC BINDING COMPONENT OF ABC TRANSPORTER"/>
    <property type="match status" value="1"/>
</dbReference>
<dbReference type="AlphaFoldDB" id="A0A2V2L8H4"/>
<dbReference type="GO" id="GO:0042884">
    <property type="term" value="P:microcin transport"/>
    <property type="evidence" value="ECO:0007669"/>
    <property type="project" value="TreeGrafter"/>
</dbReference>
<keyword evidence="3" id="KW-0732">Signal</keyword>
<dbReference type="Gene3D" id="3.40.190.10">
    <property type="entry name" value="Periplasmic binding protein-like II"/>
    <property type="match status" value="1"/>
</dbReference>
<comment type="caution">
    <text evidence="5">The sequence shown here is derived from an EMBL/GenBank/DDBJ whole genome shotgun (WGS) entry which is preliminary data.</text>
</comment>
<dbReference type="EMBL" id="QGKU01000048">
    <property type="protein sequence ID" value="PWR01602.1"/>
    <property type="molecule type" value="Genomic_DNA"/>
</dbReference>
<comment type="similarity">
    <text evidence="2">Belongs to the bacterial solute-binding protein 5 family.</text>
</comment>
<dbReference type="InterPro" id="IPR030678">
    <property type="entry name" value="Peptide/Ni-bd"/>
</dbReference>
<accession>A0A2V2L8H4</accession>
<organism evidence="5 6">
    <name type="scientific">Meridianimarinicoccus roseus</name>
    <dbReference type="NCBI Taxonomy" id="2072018"/>
    <lineage>
        <taxon>Bacteria</taxon>
        <taxon>Pseudomonadati</taxon>
        <taxon>Pseudomonadota</taxon>
        <taxon>Alphaproteobacteria</taxon>
        <taxon>Rhodobacterales</taxon>
        <taxon>Paracoccaceae</taxon>
        <taxon>Meridianimarinicoccus</taxon>
    </lineage>
</organism>
<dbReference type="InterPro" id="IPR000914">
    <property type="entry name" value="SBP_5_dom"/>
</dbReference>
<name>A0A2V2L8H4_9RHOB</name>
<dbReference type="PANTHER" id="PTHR30290:SF64">
    <property type="entry name" value="ABC TRANSPORTER PERIPLASMIC BINDING PROTEIN"/>
    <property type="match status" value="1"/>
</dbReference>
<evidence type="ECO:0000313" key="5">
    <source>
        <dbReference type="EMBL" id="PWR01602.1"/>
    </source>
</evidence>
<dbReference type="SUPFAM" id="SSF53850">
    <property type="entry name" value="Periplasmic binding protein-like II"/>
    <property type="match status" value="1"/>
</dbReference>
<comment type="subcellular location">
    <subcellularLocation>
        <location evidence="1">Periplasm</location>
    </subcellularLocation>
</comment>
<feature type="domain" description="Solute-binding protein family 5" evidence="4">
    <location>
        <begin position="129"/>
        <end position="536"/>
    </location>
</feature>
<dbReference type="GO" id="GO:1904680">
    <property type="term" value="F:peptide transmembrane transporter activity"/>
    <property type="evidence" value="ECO:0007669"/>
    <property type="project" value="TreeGrafter"/>
</dbReference>
<dbReference type="RefSeq" id="WP_109812643.1">
    <property type="nucleotide sequence ID" value="NZ_QGKU01000048.1"/>
</dbReference>
<dbReference type="Gene3D" id="3.10.105.10">
    <property type="entry name" value="Dipeptide-binding Protein, Domain 3"/>
    <property type="match status" value="1"/>
</dbReference>
<dbReference type="GO" id="GO:0030288">
    <property type="term" value="C:outer membrane-bounded periplasmic space"/>
    <property type="evidence" value="ECO:0007669"/>
    <property type="project" value="TreeGrafter"/>
</dbReference>
<dbReference type="OrthoDB" id="9803988at2"/>
<dbReference type="Proteomes" id="UP000245680">
    <property type="component" value="Unassembled WGS sequence"/>
</dbReference>
<reference evidence="5 6" key="1">
    <citation type="submission" date="2018-05" db="EMBL/GenBank/DDBJ databases">
        <title>Rhodobacteraceae gen. nov., sp. nov. isolated from sea water.</title>
        <authorList>
            <person name="Ren Y."/>
        </authorList>
    </citation>
    <scope>NUCLEOTIDE SEQUENCE [LARGE SCALE GENOMIC DNA]</scope>
    <source>
        <strain evidence="5 6">TG-679</strain>
    </source>
</reference>
<evidence type="ECO:0000256" key="3">
    <source>
        <dbReference type="ARBA" id="ARBA00022729"/>
    </source>
</evidence>
<sequence length="634" mass="70743">MPHHPDDADTATRPSRHRLAALLAAVLAASGTGGTAAAPGADWITAHGIATFGGLKYAADFAHLDYVNPEAPKGGEMSVWTFGSFDSMNPYTLKGRAAGLASIFFETLLTGTADEIGTAYCLLCETISYPPDRSEVIFTLREGVAFSDGSPLTARDVVFSYELLREKGLPSFRAQLALKVESAEALDDRRVRFVFSEGIPTRDLIQDVGGLPVFSQADYEANDRDFEESTLEPLLGSGPYVMGRMDIGQTIVYDRDPDYWGADLPINLGRYNFDHLRIEYYADYNAAFEGFKGGSYTFRNEASSKIWATGYDFPAIDEGYVRKEELPNGAKATGQAWVFNLRRPQFQDPRVREAIGTMFNFEWTNETLFYGLYDRVDSFWDNSYLEPEGPPSEAELAILRPLVEDGLIDESLLTDPPFSLPASGDRQLDRGNLRRASALLDEAGWIVGDDGLRRKDGQTLTVEFLNDSQTFDRVINPYVENLKRLGVDARHTRVDNAQAEARERPPEYDFDLVTTFMATNYIPGTDLRQYFGSETADADVFNKMGLRDPAVDRLIDVVLDAETEEDLHAAIMALDRVLRSLKFWVPQWNKTTHTVAFYDMYGHPEELPPYALGNLDFWWYDAEKAAALEAAGAL</sequence>
<evidence type="ECO:0000313" key="6">
    <source>
        <dbReference type="Proteomes" id="UP000245680"/>
    </source>
</evidence>
<keyword evidence="6" id="KW-1185">Reference proteome</keyword>
<evidence type="ECO:0000256" key="2">
    <source>
        <dbReference type="ARBA" id="ARBA00005695"/>
    </source>
</evidence>
<proteinExistence type="inferred from homology"/>
<dbReference type="CDD" id="cd08497">
    <property type="entry name" value="MbnE-like"/>
    <property type="match status" value="1"/>
</dbReference>
<dbReference type="GO" id="GO:0015833">
    <property type="term" value="P:peptide transport"/>
    <property type="evidence" value="ECO:0007669"/>
    <property type="project" value="TreeGrafter"/>
</dbReference>
<dbReference type="GO" id="GO:0043190">
    <property type="term" value="C:ATP-binding cassette (ABC) transporter complex"/>
    <property type="evidence" value="ECO:0007669"/>
    <property type="project" value="InterPro"/>
</dbReference>
<dbReference type="Pfam" id="PF00496">
    <property type="entry name" value="SBP_bac_5"/>
    <property type="match status" value="1"/>
</dbReference>
<dbReference type="InterPro" id="IPR039424">
    <property type="entry name" value="SBP_5"/>
</dbReference>
<evidence type="ECO:0000256" key="1">
    <source>
        <dbReference type="ARBA" id="ARBA00004418"/>
    </source>
</evidence>
<gene>
    <name evidence="5" type="ORF">DKT77_15835</name>
</gene>
<protein>
    <submittedName>
        <fullName evidence="5">ABC transporter substrate-binding protein</fullName>
    </submittedName>
</protein>
<evidence type="ECO:0000259" key="4">
    <source>
        <dbReference type="Pfam" id="PF00496"/>
    </source>
</evidence>
<dbReference type="PIRSF" id="PIRSF002741">
    <property type="entry name" value="MppA"/>
    <property type="match status" value="1"/>
</dbReference>